<evidence type="ECO:0000313" key="4">
    <source>
        <dbReference type="Proteomes" id="UP001379235"/>
    </source>
</evidence>
<dbReference type="PANTHER" id="PTHR37315:SF1">
    <property type="entry name" value="UPF0311 PROTEIN BLR7842"/>
    <property type="match status" value="1"/>
</dbReference>
<organism evidence="3 4">
    <name type="scientific">Novosphingobium aquae</name>
    <dbReference type="NCBI Taxonomy" id="3133435"/>
    <lineage>
        <taxon>Bacteria</taxon>
        <taxon>Pseudomonadati</taxon>
        <taxon>Pseudomonadota</taxon>
        <taxon>Alphaproteobacteria</taxon>
        <taxon>Sphingomonadales</taxon>
        <taxon>Sphingomonadaceae</taxon>
        <taxon>Novosphingobium</taxon>
    </lineage>
</organism>
<evidence type="ECO:0000313" key="3">
    <source>
        <dbReference type="EMBL" id="MEJ6008847.1"/>
    </source>
</evidence>
<sequence length="176" mass="18835">MIAPLRLLGLAAAIAASPATAQPSAPTPELEYAFTVKVDVAPPVEMGPADGGKKRFIAITGGTVTGPALTGTVLPGGGDWQVIEEGGLTRLEARYFLKAADGTVIEVTNLGVRVASPEVTDRLAKLQVVDPSEYYFRTTPTFTVTKGPHDWMRRSTFVARGIRKPDRVLVDVYRVK</sequence>
<accession>A0ABU8S4G6</accession>
<name>A0ABU8S4G6_9SPHN</name>
<protein>
    <recommendedName>
        <fullName evidence="1">UPF0311 protein WG900_02825</fullName>
    </recommendedName>
</protein>
<evidence type="ECO:0000256" key="2">
    <source>
        <dbReference type="SAM" id="SignalP"/>
    </source>
</evidence>
<dbReference type="Pfam" id="PF11578">
    <property type="entry name" value="DUF3237"/>
    <property type="match status" value="1"/>
</dbReference>
<dbReference type="Gene3D" id="2.40.160.20">
    <property type="match status" value="1"/>
</dbReference>
<dbReference type="EMBL" id="JBBHJY010000001">
    <property type="protein sequence ID" value="MEJ6008847.1"/>
    <property type="molecule type" value="Genomic_DNA"/>
</dbReference>
<dbReference type="HAMAP" id="MF_00775">
    <property type="entry name" value="UPF0311"/>
    <property type="match status" value="1"/>
</dbReference>
<feature type="chain" id="PRO_5046985221" description="UPF0311 protein WG900_02825" evidence="2">
    <location>
        <begin position="22"/>
        <end position="176"/>
    </location>
</feature>
<evidence type="ECO:0000256" key="1">
    <source>
        <dbReference type="HAMAP-Rule" id="MF_00775"/>
    </source>
</evidence>
<keyword evidence="2" id="KW-0732">Signal</keyword>
<feature type="signal peptide" evidence="2">
    <location>
        <begin position="1"/>
        <end position="21"/>
    </location>
</feature>
<comment type="similarity">
    <text evidence="1">Belongs to the UPF0311 family.</text>
</comment>
<comment type="caution">
    <text evidence="3">The sequence shown here is derived from an EMBL/GenBank/DDBJ whole genome shotgun (WGS) entry which is preliminary data.</text>
</comment>
<dbReference type="InterPro" id="IPR020915">
    <property type="entry name" value="UPF0311"/>
</dbReference>
<dbReference type="Proteomes" id="UP001379235">
    <property type="component" value="Unassembled WGS sequence"/>
</dbReference>
<proteinExistence type="inferred from homology"/>
<reference evidence="3 4" key="1">
    <citation type="submission" date="2024-03" db="EMBL/GenBank/DDBJ databases">
        <authorList>
            <person name="Jo J.-H."/>
        </authorList>
    </citation>
    <scope>NUCLEOTIDE SEQUENCE [LARGE SCALE GENOMIC DNA]</scope>
    <source>
        <strain evidence="3 4">AS3R-12</strain>
    </source>
</reference>
<dbReference type="RefSeq" id="WP_339964518.1">
    <property type="nucleotide sequence ID" value="NZ_JBBHJY010000001.1"/>
</dbReference>
<gene>
    <name evidence="3" type="ORF">WG900_02825</name>
</gene>
<dbReference type="PANTHER" id="PTHR37315">
    <property type="entry name" value="UPF0311 PROTEIN BLR7842"/>
    <property type="match status" value="1"/>
</dbReference>
<keyword evidence="4" id="KW-1185">Reference proteome</keyword>